<proteinExistence type="predicted"/>
<evidence type="ECO:0000313" key="2">
    <source>
        <dbReference type="Proteomes" id="UP000050509"/>
    </source>
</evidence>
<protein>
    <submittedName>
        <fullName evidence="1">Uncharacterized protein</fullName>
    </submittedName>
</protein>
<dbReference type="Proteomes" id="UP000050509">
    <property type="component" value="Unassembled WGS sequence"/>
</dbReference>
<gene>
    <name evidence="1" type="ORF">SE17_31020</name>
</gene>
<name>A0A0P9CVP2_9CHLR</name>
<sequence length="71" mass="7955">GFDGRRGSSFNESLALFGLPLSEATMETNPTTGQQYLTQHFERARFEFHPENQPPYDVLLGLLGRELSGKP</sequence>
<reference evidence="1 2" key="1">
    <citation type="submission" date="2015-09" db="EMBL/GenBank/DDBJ databases">
        <title>Draft genome sequence of Kouleothrix aurantiaca JCM 19913.</title>
        <authorList>
            <person name="Hemp J."/>
        </authorList>
    </citation>
    <scope>NUCLEOTIDE SEQUENCE [LARGE SCALE GENOMIC DNA]</scope>
    <source>
        <strain evidence="1 2">COM-B</strain>
    </source>
</reference>
<accession>A0A0P9CVP2</accession>
<dbReference type="EMBL" id="LJCR01001792">
    <property type="protein sequence ID" value="KPV49716.1"/>
    <property type="molecule type" value="Genomic_DNA"/>
</dbReference>
<dbReference type="AlphaFoldDB" id="A0A0P9CVP2"/>
<comment type="caution">
    <text evidence="1">The sequence shown here is derived from an EMBL/GenBank/DDBJ whole genome shotgun (WGS) entry which is preliminary data.</text>
</comment>
<organism evidence="1 2">
    <name type="scientific">Kouleothrix aurantiaca</name>
    <dbReference type="NCBI Taxonomy" id="186479"/>
    <lineage>
        <taxon>Bacteria</taxon>
        <taxon>Bacillati</taxon>
        <taxon>Chloroflexota</taxon>
        <taxon>Chloroflexia</taxon>
        <taxon>Chloroflexales</taxon>
        <taxon>Roseiflexineae</taxon>
        <taxon>Roseiflexaceae</taxon>
        <taxon>Kouleothrix</taxon>
    </lineage>
</organism>
<feature type="non-terminal residue" evidence="1">
    <location>
        <position position="1"/>
    </location>
</feature>
<evidence type="ECO:0000313" key="1">
    <source>
        <dbReference type="EMBL" id="KPV49716.1"/>
    </source>
</evidence>
<keyword evidence="2" id="KW-1185">Reference proteome</keyword>